<evidence type="ECO:0000313" key="1">
    <source>
        <dbReference type="EMBL" id="MBW3365128.1"/>
    </source>
</evidence>
<sequence>MNFEIKDFINNLPPQITRQELATLIYEEIRAAENMKVGYLDQATENPQFYVTITRQLDNYINNMKVLHNTLSPTVMALDQEVYSSEQTDLDQIMELAKRIEKMERDRFPKG</sequence>
<organism evidence="1 2">
    <name type="scientific">Pontibacter populi</name>
    <dbReference type="NCBI Taxonomy" id="890055"/>
    <lineage>
        <taxon>Bacteria</taxon>
        <taxon>Pseudomonadati</taxon>
        <taxon>Bacteroidota</taxon>
        <taxon>Cytophagia</taxon>
        <taxon>Cytophagales</taxon>
        <taxon>Hymenobacteraceae</taxon>
        <taxon>Pontibacter</taxon>
    </lineage>
</organism>
<dbReference type="EMBL" id="JAHWXQ010000002">
    <property type="protein sequence ID" value="MBW3365128.1"/>
    <property type="molecule type" value="Genomic_DNA"/>
</dbReference>
<accession>A0ABS6XAV6</accession>
<gene>
    <name evidence="1" type="ORF">KYK27_08740</name>
</gene>
<protein>
    <submittedName>
        <fullName evidence="1">Uncharacterized protein</fullName>
    </submittedName>
</protein>
<keyword evidence="2" id="KW-1185">Reference proteome</keyword>
<comment type="caution">
    <text evidence="1">The sequence shown here is derived from an EMBL/GenBank/DDBJ whole genome shotgun (WGS) entry which is preliminary data.</text>
</comment>
<dbReference type="RefSeq" id="WP_199109648.1">
    <property type="nucleotide sequence ID" value="NZ_JAHWXQ010000002.1"/>
</dbReference>
<dbReference type="Proteomes" id="UP000774935">
    <property type="component" value="Unassembled WGS sequence"/>
</dbReference>
<name>A0ABS6XAV6_9BACT</name>
<reference evidence="1 2" key="1">
    <citation type="submission" date="2021-07" db="EMBL/GenBank/DDBJ databases">
        <authorList>
            <person name="Kim M.K."/>
        </authorList>
    </citation>
    <scope>NUCLEOTIDE SEQUENCE [LARGE SCALE GENOMIC DNA]</scope>
    <source>
        <strain evidence="1 2">HLY7-15</strain>
    </source>
</reference>
<evidence type="ECO:0000313" key="2">
    <source>
        <dbReference type="Proteomes" id="UP000774935"/>
    </source>
</evidence>
<proteinExistence type="predicted"/>